<proteinExistence type="predicted"/>
<name>A0ABY7FIB0_MYAAR</name>
<dbReference type="EMBL" id="CP111023">
    <property type="protein sequence ID" value="WAR20772.1"/>
    <property type="molecule type" value="Genomic_DNA"/>
</dbReference>
<reference evidence="1" key="1">
    <citation type="submission" date="2022-11" db="EMBL/GenBank/DDBJ databases">
        <title>Centuries of genome instability and evolution in soft-shell clam transmissible cancer (bioRxiv).</title>
        <authorList>
            <person name="Hart S.F.M."/>
            <person name="Yonemitsu M.A."/>
            <person name="Giersch R.M."/>
            <person name="Beal B.F."/>
            <person name="Arriagada G."/>
            <person name="Davis B.W."/>
            <person name="Ostrander E.A."/>
            <person name="Goff S.P."/>
            <person name="Metzger M.J."/>
        </authorList>
    </citation>
    <scope>NUCLEOTIDE SEQUENCE</scope>
    <source>
        <strain evidence="1">MELC-2E11</strain>
        <tissue evidence="1">Siphon/mantle</tissue>
    </source>
</reference>
<organism evidence="1 2">
    <name type="scientific">Mya arenaria</name>
    <name type="common">Soft-shell clam</name>
    <dbReference type="NCBI Taxonomy" id="6604"/>
    <lineage>
        <taxon>Eukaryota</taxon>
        <taxon>Metazoa</taxon>
        <taxon>Spiralia</taxon>
        <taxon>Lophotrochozoa</taxon>
        <taxon>Mollusca</taxon>
        <taxon>Bivalvia</taxon>
        <taxon>Autobranchia</taxon>
        <taxon>Heteroconchia</taxon>
        <taxon>Euheterodonta</taxon>
        <taxon>Imparidentia</taxon>
        <taxon>Neoheterodontei</taxon>
        <taxon>Myida</taxon>
        <taxon>Myoidea</taxon>
        <taxon>Myidae</taxon>
        <taxon>Mya</taxon>
    </lineage>
</organism>
<accession>A0ABY7FIB0</accession>
<protein>
    <submittedName>
        <fullName evidence="1">Uncharacterized protein</fullName>
    </submittedName>
</protein>
<keyword evidence="2" id="KW-1185">Reference proteome</keyword>
<evidence type="ECO:0000313" key="1">
    <source>
        <dbReference type="EMBL" id="WAR20772.1"/>
    </source>
</evidence>
<dbReference type="Proteomes" id="UP001164746">
    <property type="component" value="Chromosome 12"/>
</dbReference>
<evidence type="ECO:0000313" key="2">
    <source>
        <dbReference type="Proteomes" id="UP001164746"/>
    </source>
</evidence>
<gene>
    <name evidence="1" type="ORF">MAR_014746</name>
</gene>
<sequence>MFDKQGKTVSLHNPKNVVVFNLKDENIRPVTYLRKYITFAATIGVDLKRDKSAKHISQKQVTATAMSDGLKCHLKAINLYNGESVHSSRRG</sequence>